<dbReference type="Proteomes" id="UP000267821">
    <property type="component" value="Unassembled WGS sequence"/>
</dbReference>
<sequence>MATASNAASTPRTVGLSKKVSFAISMEEYWTKVLGLVVNNVAGNTHTPGHTQVIRGLGWLAGGLENLGHIEEGLFPSFQTFANLGLLPLPISAATQTSPPRQRKELVPGGKKREVKKDTVASSSGKKGESKKPASSGTKGESKKPASSGSKGESKKPASSGSKGESKKPASSGKKGESKEPATSGDTGKGKRKKSVSSGGENKDRKGKGRAKEEESGAEGQVKKQGGKGKGKKPVGKGKKPAKGGGEREPGPPLPPRPLVGLEGTAIVIHAVPTYRRLSDLLTKLLFEPKDTEIKSLRWLLPASKRAGKKASSLVLYLNTEEVPEDLVLIPVHFLISGSLYPFFLYIPLSGHCSQRTAIGVLCCLLCTTIPQPNLPLELSSLSIHIGMDPRLPWGRDQPPSPGSFSHLPPLPSSLEVASVANGSNSNVSSATPRPLVVSNPTSQTPSVSLPAGRSVASSHTLTHSVAVAMLEGRPRPSNGRRMSISDPTTPALRSLPIRNRLRRYTSAGPAPLPEQQLPGEAADVSPGTLVNSQKHRLAYSQLRYQARTQTQPEARPVSRPLSPAPATTLNEHTTNQLQARRIYSGAGIPGAGVFSSHSRSTSLSTHLEDLEGGLLAPPNSRMSSILRPTSTTSLDEDILGTSRPPARMRSSSAWYIPQNLERLNNTPNQHQRRVSFATVDHTIQNQRRVSLATVNNPVQNQRRVSFATIDIDIPSNAPPPIPPRPSFDFGARKSSESVASDAERIRRRSSVMSSSLLAIQLDPTRRLTTMGQEIRPTPVSMVGYDGEGYEAETENKAPLLSMRKSRRRSSGAIPIPDNREVAKAGASPNMHSWGLRVHSRNLSKAQPYVPAEAGHLPEAVKRGPVFVSSPREITISANGNNITKVSPNNPVSAATTQIIHFQEEGSSPQVLPIDEIDSRELTSSTAIATATAILSSITITRSASTSSFSTLIPEVFTFKKFTPGHFPENIDGITSCGSQGSSPARTIIRRNSWMRDSYDQDGDHSSSPVEKILGQGGIGCNAAYVPAENEEQGEHDNSGYAGTISKTTTRNKGKSRAIDFGSGDEEHAYITVIANSRNRMVSATSTSTVIRVDHDFTDNSIKTHKHRPKKQKGKQGTAAISCAPPGNTTFNFPSNDRDFQLPVSFSPPSNTQGLDLNAHNLHEHATSEHLLDLPEVRELTQFTTQLPTLDQIRGYETFDSLNADIGGDNPDEEVGFFKTAVHVIGVYFCYCFMTRKKKRVKKTYSGGRTTPLLEEGSEYSSGEERVSNSERRAKMKTYGTLIERNFSGPAPARSSIDLLIPIGTYGHKPNHFTGTPSGNSLEGEIKPAEDEDVPTRWVYHPAYEVDIEDAGDYAYLSEGSASDATSVWRGHVRYRELLAAQKAQREEARLCCTSQKAGKRQHRGRLQRDKKRVVSAATISGSILSVSTAPLFVGSNRSESEHAEKADSEFDGGDEADTAYTGDGATHSESIIGETSDESEDWESRSAGSAWSFPDCGSFKQSHIHTIPAAPPRDIYSTISSVGSFCSNYFAGPIARRPSSIYNTVTKPCLSATLAPNGGTSFPAGKDGEGHGYLVQELRSVLRNGVNACDSWGKSVYPEGLPEGSMSSRATSYGSYLASTAGGAKGCFETNIRDFGATSTSSPLLPPVSSRKASRQPFSVIEVDTSIETYMHQKPPSVYRSAPESLKFHLENMKQAEVRAKVKKECKAGRGKLEGFYPEVVDGKKRALVKDFDGEKDSDVEEELECGD</sequence>
<reference evidence="2 3" key="1">
    <citation type="journal article" date="2018" name="Nat. Ecol. Evol.">
        <title>Pezizomycetes genomes reveal the molecular basis of ectomycorrhizal truffle lifestyle.</title>
        <authorList>
            <person name="Murat C."/>
            <person name="Payen T."/>
            <person name="Noel B."/>
            <person name="Kuo A."/>
            <person name="Morin E."/>
            <person name="Chen J."/>
            <person name="Kohler A."/>
            <person name="Krizsan K."/>
            <person name="Balestrini R."/>
            <person name="Da Silva C."/>
            <person name="Montanini B."/>
            <person name="Hainaut M."/>
            <person name="Levati E."/>
            <person name="Barry K.W."/>
            <person name="Belfiori B."/>
            <person name="Cichocki N."/>
            <person name="Clum A."/>
            <person name="Dockter R.B."/>
            <person name="Fauchery L."/>
            <person name="Guy J."/>
            <person name="Iotti M."/>
            <person name="Le Tacon F."/>
            <person name="Lindquist E.A."/>
            <person name="Lipzen A."/>
            <person name="Malagnac F."/>
            <person name="Mello A."/>
            <person name="Molinier V."/>
            <person name="Miyauchi S."/>
            <person name="Poulain J."/>
            <person name="Riccioni C."/>
            <person name="Rubini A."/>
            <person name="Sitrit Y."/>
            <person name="Splivallo R."/>
            <person name="Traeger S."/>
            <person name="Wang M."/>
            <person name="Zifcakova L."/>
            <person name="Wipf D."/>
            <person name="Zambonelli A."/>
            <person name="Paolocci F."/>
            <person name="Nowrousian M."/>
            <person name="Ottonello S."/>
            <person name="Baldrian P."/>
            <person name="Spatafora J.W."/>
            <person name="Henrissat B."/>
            <person name="Nagy L.G."/>
            <person name="Aury J.M."/>
            <person name="Wincker P."/>
            <person name="Grigoriev I.V."/>
            <person name="Bonfante P."/>
            <person name="Martin F.M."/>
        </authorList>
    </citation>
    <scope>NUCLEOTIDE SEQUENCE [LARGE SCALE GENOMIC DNA]</scope>
    <source>
        <strain evidence="2 3">ATCC MYA-4762</strain>
    </source>
</reference>
<feature type="region of interest" description="Disordered" evidence="1">
    <location>
        <begin position="422"/>
        <end position="456"/>
    </location>
</feature>
<gene>
    <name evidence="2" type="ORF">L211DRAFT_869647</name>
</gene>
<feature type="region of interest" description="Disordered" evidence="1">
    <location>
        <begin position="614"/>
        <end position="649"/>
    </location>
</feature>
<feature type="region of interest" description="Disordered" evidence="1">
    <location>
        <begin position="1101"/>
        <end position="1127"/>
    </location>
</feature>
<feature type="compositionally biased region" description="Basic residues" evidence="1">
    <location>
        <begin position="225"/>
        <end position="242"/>
    </location>
</feature>
<feature type="compositionally biased region" description="Polar residues" evidence="1">
    <location>
        <begin position="439"/>
        <end position="448"/>
    </location>
</feature>
<accession>A0A3N4LGG9</accession>
<keyword evidence="3" id="KW-1185">Reference proteome</keyword>
<feature type="compositionally biased region" description="Basic and acidic residues" evidence="1">
    <location>
        <begin position="102"/>
        <end position="119"/>
    </location>
</feature>
<proteinExistence type="predicted"/>
<feature type="region of interest" description="Disordered" evidence="1">
    <location>
        <begin position="1437"/>
        <end position="1490"/>
    </location>
</feature>
<feature type="region of interest" description="Disordered" evidence="1">
    <location>
        <begin position="92"/>
        <end position="259"/>
    </location>
</feature>
<organism evidence="2 3">
    <name type="scientific">Terfezia boudieri ATCC MYA-4762</name>
    <dbReference type="NCBI Taxonomy" id="1051890"/>
    <lineage>
        <taxon>Eukaryota</taxon>
        <taxon>Fungi</taxon>
        <taxon>Dikarya</taxon>
        <taxon>Ascomycota</taxon>
        <taxon>Pezizomycotina</taxon>
        <taxon>Pezizomycetes</taxon>
        <taxon>Pezizales</taxon>
        <taxon>Pezizaceae</taxon>
        <taxon>Terfezia</taxon>
    </lineage>
</organism>
<feature type="compositionally biased region" description="Basic and acidic residues" evidence="1">
    <location>
        <begin position="164"/>
        <end position="180"/>
    </location>
</feature>
<dbReference type="STRING" id="1051890.A0A3N4LGG9"/>
<evidence type="ECO:0000313" key="3">
    <source>
        <dbReference type="Proteomes" id="UP000267821"/>
    </source>
</evidence>
<dbReference type="OrthoDB" id="10362044at2759"/>
<feature type="region of interest" description="Disordered" evidence="1">
    <location>
        <begin position="1030"/>
        <end position="1060"/>
    </location>
</feature>
<feature type="compositionally biased region" description="Basic and acidic residues" evidence="1">
    <location>
        <begin position="1263"/>
        <end position="1273"/>
    </location>
</feature>
<protein>
    <submittedName>
        <fullName evidence="2">Uncharacterized protein</fullName>
    </submittedName>
</protein>
<feature type="compositionally biased region" description="Low complexity" evidence="1">
    <location>
        <begin position="422"/>
        <end position="431"/>
    </location>
</feature>
<evidence type="ECO:0000313" key="2">
    <source>
        <dbReference type="EMBL" id="RPB21826.1"/>
    </source>
</evidence>
<feature type="compositionally biased region" description="Basic residues" evidence="1">
    <location>
        <begin position="1103"/>
        <end position="1114"/>
    </location>
</feature>
<dbReference type="EMBL" id="ML121556">
    <property type="protein sequence ID" value="RPB21826.1"/>
    <property type="molecule type" value="Genomic_DNA"/>
</dbReference>
<feature type="region of interest" description="Disordered" evidence="1">
    <location>
        <begin position="549"/>
        <end position="569"/>
    </location>
</feature>
<feature type="compositionally biased region" description="Polar residues" evidence="1">
    <location>
        <begin position="145"/>
        <end position="163"/>
    </location>
</feature>
<name>A0A3N4LGG9_9PEZI</name>
<feature type="region of interest" description="Disordered" evidence="1">
    <location>
        <begin position="1244"/>
        <end position="1273"/>
    </location>
</feature>
<feature type="compositionally biased region" description="Basic and acidic residues" evidence="1">
    <location>
        <begin position="1439"/>
        <end position="1449"/>
    </location>
</feature>
<feature type="compositionally biased region" description="Polar residues" evidence="1">
    <location>
        <begin position="621"/>
        <end position="634"/>
    </location>
</feature>
<evidence type="ECO:0000256" key="1">
    <source>
        <dbReference type="SAM" id="MobiDB-lite"/>
    </source>
</evidence>
<feature type="region of interest" description="Disordered" evidence="1">
    <location>
        <begin position="470"/>
        <end position="499"/>
    </location>
</feature>
<dbReference type="InParanoid" id="A0A3N4LGG9"/>